<keyword evidence="2" id="KW-1185">Reference proteome</keyword>
<accession>A0A4R6Z520</accession>
<evidence type="ECO:0000313" key="2">
    <source>
        <dbReference type="Proteomes" id="UP000295293"/>
    </source>
</evidence>
<organism evidence="1 2">
    <name type="scientific">Tahibacter aquaticus</name>
    <dbReference type="NCBI Taxonomy" id="520092"/>
    <lineage>
        <taxon>Bacteria</taxon>
        <taxon>Pseudomonadati</taxon>
        <taxon>Pseudomonadota</taxon>
        <taxon>Gammaproteobacteria</taxon>
        <taxon>Lysobacterales</taxon>
        <taxon>Rhodanobacteraceae</taxon>
        <taxon>Tahibacter</taxon>
    </lineage>
</organism>
<comment type="caution">
    <text evidence="1">The sequence shown here is derived from an EMBL/GenBank/DDBJ whole genome shotgun (WGS) entry which is preliminary data.</text>
</comment>
<evidence type="ECO:0000313" key="1">
    <source>
        <dbReference type="EMBL" id="TDR46761.1"/>
    </source>
</evidence>
<proteinExistence type="predicted"/>
<dbReference type="Proteomes" id="UP000295293">
    <property type="component" value="Unassembled WGS sequence"/>
</dbReference>
<sequence length="300" mass="31165">MGGATFVRNQLPSCSTTSRFWSAITSCRCPTAGRTPSTIPLRCALTATAVCILIRRTRTLSGSAGEPLVKANFQEERFVRTRLCLTILAMAGTPAAYGANSCGSAPLPTTPVGPTSSVVWRASNSDSPVNATIWRIPCSATDSMVVVTLTPSPGATSPFICYTSITLLQAGGLQTTAFNLRTDPPTSSNICRSVVSTVTAALVPTVATPAAVDFDQGFSLDYDGTSSGHHVVAVSAYNPAAYNLTPPPGPNSVNVFVGGKNVLFQNCTVASAPVGGSTQYTASCALEAPMKASGFERYDY</sequence>
<name>A0A4R6Z520_9GAMM</name>
<protein>
    <submittedName>
        <fullName evidence="1">Uncharacterized protein</fullName>
    </submittedName>
</protein>
<gene>
    <name evidence="1" type="ORF">DFR29_103297</name>
</gene>
<dbReference type="EMBL" id="SNZH01000003">
    <property type="protein sequence ID" value="TDR46761.1"/>
    <property type="molecule type" value="Genomic_DNA"/>
</dbReference>
<reference evidence="1 2" key="1">
    <citation type="submission" date="2019-03" db="EMBL/GenBank/DDBJ databases">
        <title>Genomic Encyclopedia of Type Strains, Phase IV (KMG-IV): sequencing the most valuable type-strain genomes for metagenomic binning, comparative biology and taxonomic classification.</title>
        <authorList>
            <person name="Goeker M."/>
        </authorList>
    </citation>
    <scope>NUCLEOTIDE SEQUENCE [LARGE SCALE GENOMIC DNA]</scope>
    <source>
        <strain evidence="1 2">DSM 21667</strain>
    </source>
</reference>
<dbReference type="AlphaFoldDB" id="A0A4R6Z520"/>